<reference evidence="8 9" key="1">
    <citation type="submission" date="2016-08" db="EMBL/GenBank/DDBJ databases">
        <title>Draft genome of Fabibacter sp. strain SK-8.</title>
        <authorList>
            <person name="Wong S.-K."/>
            <person name="Hamasaki K."/>
            <person name="Yoshizawa S."/>
        </authorList>
    </citation>
    <scope>NUCLEOTIDE SEQUENCE [LARGE SCALE GENOMIC DNA]</scope>
    <source>
        <strain evidence="8 9">SK-8</strain>
    </source>
</reference>
<dbReference type="GO" id="GO:0005840">
    <property type="term" value="C:ribosome"/>
    <property type="evidence" value="ECO:0007669"/>
    <property type="project" value="InterPro"/>
</dbReference>
<dbReference type="AlphaFoldDB" id="A0A1E5T3L6"/>
<comment type="domain">
    <text evidence="5">The PRC barrel domain binds ribosomal protein uS19.</text>
</comment>
<dbReference type="EMBL" id="MDGQ01000004">
    <property type="protein sequence ID" value="OEK05931.1"/>
    <property type="molecule type" value="Genomic_DNA"/>
</dbReference>
<dbReference type="GO" id="GO:0043022">
    <property type="term" value="F:ribosome binding"/>
    <property type="evidence" value="ECO:0007669"/>
    <property type="project" value="InterPro"/>
</dbReference>
<evidence type="ECO:0000313" key="9">
    <source>
        <dbReference type="Proteomes" id="UP000095552"/>
    </source>
</evidence>
<dbReference type="GO" id="GO:0005737">
    <property type="term" value="C:cytoplasm"/>
    <property type="evidence" value="ECO:0007669"/>
    <property type="project" value="UniProtKB-SubCell"/>
</dbReference>
<dbReference type="Gene3D" id="2.30.30.240">
    <property type="entry name" value="PRC-barrel domain"/>
    <property type="match status" value="1"/>
</dbReference>
<keyword evidence="3 5" id="KW-0698">rRNA processing</keyword>
<dbReference type="InterPro" id="IPR011961">
    <property type="entry name" value="RimM"/>
</dbReference>
<dbReference type="NCBIfam" id="TIGR02273">
    <property type="entry name" value="16S_RimM"/>
    <property type="match status" value="1"/>
</dbReference>
<organism evidence="8 9">
    <name type="scientific">Roseivirga misakiensis</name>
    <dbReference type="NCBI Taxonomy" id="1563681"/>
    <lineage>
        <taxon>Bacteria</taxon>
        <taxon>Pseudomonadati</taxon>
        <taxon>Bacteroidota</taxon>
        <taxon>Cytophagia</taxon>
        <taxon>Cytophagales</taxon>
        <taxon>Roseivirgaceae</taxon>
        <taxon>Roseivirga</taxon>
    </lineage>
</organism>
<evidence type="ECO:0000256" key="1">
    <source>
        <dbReference type="ARBA" id="ARBA00022490"/>
    </source>
</evidence>
<comment type="function">
    <text evidence="5">An accessory protein needed during the final step in the assembly of 30S ribosomal subunit, possibly for assembly of the head region. Essential for efficient processing of 16S rRNA. May be needed both before and after RbfA during the maturation of 16S rRNA. It has affinity for free ribosomal 30S subunits but not for 70S ribosomes.</text>
</comment>
<evidence type="ECO:0000256" key="2">
    <source>
        <dbReference type="ARBA" id="ARBA00022517"/>
    </source>
</evidence>
<dbReference type="GO" id="GO:0006364">
    <property type="term" value="P:rRNA processing"/>
    <property type="evidence" value="ECO:0007669"/>
    <property type="project" value="UniProtKB-UniRule"/>
</dbReference>
<dbReference type="PANTHER" id="PTHR33692">
    <property type="entry name" value="RIBOSOME MATURATION FACTOR RIMM"/>
    <property type="match status" value="1"/>
</dbReference>
<evidence type="ECO:0000313" key="8">
    <source>
        <dbReference type="EMBL" id="OEK05931.1"/>
    </source>
</evidence>
<keyword evidence="1 5" id="KW-0963">Cytoplasm</keyword>
<keyword evidence="4 5" id="KW-0143">Chaperone</keyword>
<sequence>MTVDDCYQLGYVVKTHGLRGEVQIFLDVDSPNQYKNLESVFVLNGQRLVPFFIESISFNGAKAIVAFEDVYELADAQALKGKELYLPLTALPSLKGKEFYLHEVIGFSMIDNESQKVVGTIDNVIESGPQLLFSVLAEGNIELLIPFHKDLLKELDRENKTMSLAIPEGLLDVYLNDNED</sequence>
<dbReference type="GO" id="GO:0042274">
    <property type="term" value="P:ribosomal small subunit biogenesis"/>
    <property type="evidence" value="ECO:0007669"/>
    <property type="project" value="UniProtKB-UniRule"/>
</dbReference>
<evidence type="ECO:0000256" key="5">
    <source>
        <dbReference type="HAMAP-Rule" id="MF_00014"/>
    </source>
</evidence>
<evidence type="ECO:0000256" key="3">
    <source>
        <dbReference type="ARBA" id="ARBA00022552"/>
    </source>
</evidence>
<dbReference type="InterPro" id="IPR002676">
    <property type="entry name" value="RimM_N"/>
</dbReference>
<gene>
    <name evidence="5" type="primary">rimM</name>
    <name evidence="8" type="ORF">BFP71_07405</name>
</gene>
<comment type="subunit">
    <text evidence="5">Binds ribosomal protein uS19.</text>
</comment>
<dbReference type="InterPro" id="IPR009000">
    <property type="entry name" value="Transl_B-barrel_sf"/>
</dbReference>
<protein>
    <recommendedName>
        <fullName evidence="5">Ribosome maturation factor RimM</fullName>
    </recommendedName>
</protein>
<comment type="caution">
    <text evidence="8">The sequence shown here is derived from an EMBL/GenBank/DDBJ whole genome shotgun (WGS) entry which is preliminary data.</text>
</comment>
<feature type="domain" description="Ribosome maturation factor RimM PRC barrel" evidence="7">
    <location>
        <begin position="102"/>
        <end position="170"/>
    </location>
</feature>
<dbReference type="SUPFAM" id="SSF50346">
    <property type="entry name" value="PRC-barrel domain"/>
    <property type="match status" value="1"/>
</dbReference>
<evidence type="ECO:0000259" key="6">
    <source>
        <dbReference type="Pfam" id="PF01782"/>
    </source>
</evidence>
<name>A0A1E5T3L6_9BACT</name>
<keyword evidence="9" id="KW-1185">Reference proteome</keyword>
<evidence type="ECO:0000256" key="4">
    <source>
        <dbReference type="ARBA" id="ARBA00023186"/>
    </source>
</evidence>
<evidence type="ECO:0000259" key="7">
    <source>
        <dbReference type="Pfam" id="PF24986"/>
    </source>
</evidence>
<dbReference type="Proteomes" id="UP000095552">
    <property type="component" value="Unassembled WGS sequence"/>
</dbReference>
<dbReference type="InterPro" id="IPR036976">
    <property type="entry name" value="RimM_N_sf"/>
</dbReference>
<dbReference type="OrthoDB" id="9810331at2"/>
<comment type="similarity">
    <text evidence="5">Belongs to the RimM family.</text>
</comment>
<proteinExistence type="inferred from homology"/>
<dbReference type="Gene3D" id="2.40.30.60">
    <property type="entry name" value="RimM"/>
    <property type="match status" value="1"/>
</dbReference>
<feature type="domain" description="RimM N-terminal" evidence="6">
    <location>
        <begin position="9"/>
        <end position="87"/>
    </location>
</feature>
<dbReference type="RefSeq" id="WP_069834850.1">
    <property type="nucleotide sequence ID" value="NZ_MDGQ01000004.1"/>
</dbReference>
<dbReference type="Pfam" id="PF24986">
    <property type="entry name" value="PRC_RimM"/>
    <property type="match status" value="1"/>
</dbReference>
<dbReference type="InterPro" id="IPR011033">
    <property type="entry name" value="PRC_barrel-like_sf"/>
</dbReference>
<dbReference type="PANTHER" id="PTHR33692:SF1">
    <property type="entry name" value="RIBOSOME MATURATION FACTOR RIMM"/>
    <property type="match status" value="1"/>
</dbReference>
<comment type="subcellular location">
    <subcellularLocation>
        <location evidence="5">Cytoplasm</location>
    </subcellularLocation>
</comment>
<dbReference type="Pfam" id="PF01782">
    <property type="entry name" value="RimM"/>
    <property type="match status" value="1"/>
</dbReference>
<dbReference type="SUPFAM" id="SSF50447">
    <property type="entry name" value="Translation proteins"/>
    <property type="match status" value="1"/>
</dbReference>
<keyword evidence="2 5" id="KW-0690">Ribosome biogenesis</keyword>
<dbReference type="STRING" id="1563681.BFP71_07405"/>
<dbReference type="InterPro" id="IPR056792">
    <property type="entry name" value="PRC_RimM"/>
</dbReference>
<dbReference type="HAMAP" id="MF_00014">
    <property type="entry name" value="Ribosome_mat_RimM"/>
    <property type="match status" value="1"/>
</dbReference>
<accession>A0A1E5T3L6</accession>